<dbReference type="GO" id="GO:0045944">
    <property type="term" value="P:positive regulation of transcription by RNA polymerase II"/>
    <property type="evidence" value="ECO:0007669"/>
    <property type="project" value="InterPro"/>
</dbReference>
<feature type="domain" description="K-box" evidence="8">
    <location>
        <begin position="92"/>
        <end position="185"/>
    </location>
</feature>
<dbReference type="EMBL" id="CM027689">
    <property type="protein sequence ID" value="KAG0515528.1"/>
    <property type="molecule type" value="Genomic_DNA"/>
</dbReference>
<evidence type="ECO:0000259" key="7">
    <source>
        <dbReference type="PROSITE" id="PS50066"/>
    </source>
</evidence>
<proteinExistence type="predicted"/>
<feature type="domain" description="MADS-box" evidence="7">
    <location>
        <begin position="1"/>
        <end position="61"/>
    </location>
</feature>
<reference evidence="9" key="2">
    <citation type="submission" date="2020-10" db="EMBL/GenBank/DDBJ databases">
        <authorList>
            <person name="Cooper E.A."/>
            <person name="Brenton Z.W."/>
            <person name="Flinn B.S."/>
            <person name="Jenkins J."/>
            <person name="Shu S."/>
            <person name="Flowers D."/>
            <person name="Luo F."/>
            <person name="Wang Y."/>
            <person name="Xia P."/>
            <person name="Barry K."/>
            <person name="Daum C."/>
            <person name="Lipzen A."/>
            <person name="Yoshinaga Y."/>
            <person name="Schmutz J."/>
            <person name="Saski C."/>
            <person name="Vermerris W."/>
            <person name="Kresovich S."/>
        </authorList>
    </citation>
    <scope>NUCLEOTIDE SEQUENCE</scope>
</reference>
<dbReference type="Pfam" id="PF00319">
    <property type="entry name" value="SRF-TF"/>
    <property type="match status" value="1"/>
</dbReference>
<dbReference type="GO" id="GO:0000977">
    <property type="term" value="F:RNA polymerase II transcription regulatory region sequence-specific DNA binding"/>
    <property type="evidence" value="ECO:0007669"/>
    <property type="project" value="InterPro"/>
</dbReference>
<dbReference type="InterPro" id="IPR033896">
    <property type="entry name" value="MEF2-like_N"/>
</dbReference>
<accession>A0A921Q5R3</accession>
<evidence type="ECO:0000256" key="5">
    <source>
        <dbReference type="ARBA" id="ARBA00023242"/>
    </source>
</evidence>
<keyword evidence="2" id="KW-0805">Transcription regulation</keyword>
<dbReference type="PANTHER" id="PTHR48019">
    <property type="entry name" value="SERUM RESPONSE FACTOR HOMOLOG"/>
    <property type="match status" value="1"/>
</dbReference>
<evidence type="ECO:0000259" key="8">
    <source>
        <dbReference type="PROSITE" id="PS51297"/>
    </source>
</evidence>
<dbReference type="GO" id="GO:0046983">
    <property type="term" value="F:protein dimerization activity"/>
    <property type="evidence" value="ECO:0007669"/>
    <property type="project" value="InterPro"/>
</dbReference>
<keyword evidence="6" id="KW-0175">Coiled coil</keyword>
<evidence type="ECO:0000256" key="1">
    <source>
        <dbReference type="ARBA" id="ARBA00004123"/>
    </source>
</evidence>
<dbReference type="GO" id="GO:0003700">
    <property type="term" value="F:DNA-binding transcription factor activity"/>
    <property type="evidence" value="ECO:0007669"/>
    <property type="project" value="InterPro"/>
</dbReference>
<protein>
    <submittedName>
        <fullName evidence="9">Uncharacterized protein</fullName>
    </submittedName>
</protein>
<evidence type="ECO:0000313" key="10">
    <source>
        <dbReference type="Proteomes" id="UP000807115"/>
    </source>
</evidence>
<dbReference type="InterPro" id="IPR002100">
    <property type="entry name" value="TF_MADSbox"/>
</dbReference>
<evidence type="ECO:0000256" key="2">
    <source>
        <dbReference type="ARBA" id="ARBA00023015"/>
    </source>
</evidence>
<dbReference type="InterPro" id="IPR050142">
    <property type="entry name" value="MADS-box/MEF2_TF"/>
</dbReference>
<keyword evidence="4" id="KW-0804">Transcription</keyword>
<dbReference type="Gene3D" id="3.40.1810.10">
    <property type="entry name" value="Transcription factor, MADS-box"/>
    <property type="match status" value="1"/>
</dbReference>
<comment type="caution">
    <text evidence="9">The sequence shown here is derived from an EMBL/GenBank/DDBJ whole genome shotgun (WGS) entry which is preliminary data.</text>
</comment>
<evidence type="ECO:0000256" key="3">
    <source>
        <dbReference type="ARBA" id="ARBA00023125"/>
    </source>
</evidence>
<dbReference type="GO" id="GO:0005634">
    <property type="term" value="C:nucleus"/>
    <property type="evidence" value="ECO:0007669"/>
    <property type="project" value="UniProtKB-SubCell"/>
</dbReference>
<dbReference type="SMART" id="SM00432">
    <property type="entry name" value="MADS"/>
    <property type="match status" value="1"/>
</dbReference>
<evidence type="ECO:0000313" key="9">
    <source>
        <dbReference type="EMBL" id="KAG0515528.1"/>
    </source>
</evidence>
<dbReference type="PROSITE" id="PS50066">
    <property type="entry name" value="MADS_BOX_2"/>
    <property type="match status" value="1"/>
</dbReference>
<keyword evidence="3" id="KW-0238">DNA-binding</keyword>
<feature type="coiled-coil region" evidence="6">
    <location>
        <begin position="85"/>
        <end position="150"/>
    </location>
</feature>
<dbReference type="AlphaFoldDB" id="A0A921Q5R3"/>
<dbReference type="Pfam" id="PF01486">
    <property type="entry name" value="K-box"/>
    <property type="match status" value="1"/>
</dbReference>
<organism evidence="9 10">
    <name type="scientific">Sorghum bicolor</name>
    <name type="common">Sorghum</name>
    <name type="synonym">Sorghum vulgare</name>
    <dbReference type="NCBI Taxonomy" id="4558"/>
    <lineage>
        <taxon>Eukaryota</taxon>
        <taxon>Viridiplantae</taxon>
        <taxon>Streptophyta</taxon>
        <taxon>Embryophyta</taxon>
        <taxon>Tracheophyta</taxon>
        <taxon>Spermatophyta</taxon>
        <taxon>Magnoliopsida</taxon>
        <taxon>Liliopsida</taxon>
        <taxon>Poales</taxon>
        <taxon>Poaceae</taxon>
        <taxon>PACMAD clade</taxon>
        <taxon>Panicoideae</taxon>
        <taxon>Andropogonodae</taxon>
        <taxon>Andropogoneae</taxon>
        <taxon>Sorghinae</taxon>
        <taxon>Sorghum</taxon>
    </lineage>
</organism>
<comment type="subcellular location">
    <subcellularLocation>
        <location evidence="1">Nucleus</location>
    </subcellularLocation>
</comment>
<dbReference type="InterPro" id="IPR002487">
    <property type="entry name" value="TF_Kbox"/>
</dbReference>
<dbReference type="Proteomes" id="UP000807115">
    <property type="component" value="Chromosome 10"/>
</dbReference>
<reference evidence="9" key="1">
    <citation type="journal article" date="2019" name="BMC Genomics">
        <title>A new reference genome for Sorghum bicolor reveals high levels of sequence similarity between sweet and grain genotypes: implications for the genetics of sugar metabolism.</title>
        <authorList>
            <person name="Cooper E.A."/>
            <person name="Brenton Z.W."/>
            <person name="Flinn B.S."/>
            <person name="Jenkins J."/>
            <person name="Shu S."/>
            <person name="Flowers D."/>
            <person name="Luo F."/>
            <person name="Wang Y."/>
            <person name="Xia P."/>
            <person name="Barry K."/>
            <person name="Daum C."/>
            <person name="Lipzen A."/>
            <person name="Yoshinaga Y."/>
            <person name="Schmutz J."/>
            <person name="Saski C."/>
            <person name="Vermerris W."/>
            <person name="Kresovich S."/>
        </authorList>
    </citation>
    <scope>NUCLEOTIDE SEQUENCE</scope>
</reference>
<evidence type="ECO:0000256" key="6">
    <source>
        <dbReference type="SAM" id="Coils"/>
    </source>
</evidence>
<sequence>MGRGKVEMKRIENKVSRQVTFSKRRKGLLKKAEELAVLCDVDVGVIGFSERGKLFDYSSPASLDDLIHRYEAATNTQLYHQELHYTDHQEQQQQMAAKISKLQHEYQQLEASLKTYTGEDLSSLTSVAELGELEQQLESAVGKVRARKDELFINLTEELQVKINENGRHDDDAAATAGVEAEETTMAEPLLPLPQSPSFAYLLAVEEKSAASTMLRLWPLTDEDADDGGSSSRRGLQLW</sequence>
<dbReference type="InterPro" id="IPR036879">
    <property type="entry name" value="TF_MADSbox_sf"/>
</dbReference>
<gene>
    <name evidence="9" type="ORF">BDA96_10G286600</name>
</gene>
<keyword evidence="5" id="KW-0539">Nucleus</keyword>
<dbReference type="PRINTS" id="PR00404">
    <property type="entry name" value="MADSDOMAIN"/>
</dbReference>
<evidence type="ECO:0000256" key="4">
    <source>
        <dbReference type="ARBA" id="ARBA00023163"/>
    </source>
</evidence>
<dbReference type="PROSITE" id="PS51297">
    <property type="entry name" value="K_BOX"/>
    <property type="match status" value="1"/>
</dbReference>
<dbReference type="SUPFAM" id="SSF55455">
    <property type="entry name" value="SRF-like"/>
    <property type="match status" value="1"/>
</dbReference>
<dbReference type="CDD" id="cd00265">
    <property type="entry name" value="MADS_MEF2_like"/>
    <property type="match status" value="1"/>
</dbReference>
<name>A0A921Q5R3_SORBI</name>